<dbReference type="Proteomes" id="UP001219525">
    <property type="component" value="Unassembled WGS sequence"/>
</dbReference>
<evidence type="ECO:0000313" key="1">
    <source>
        <dbReference type="EMBL" id="KAJ7205191.1"/>
    </source>
</evidence>
<proteinExistence type="predicted"/>
<gene>
    <name evidence="1" type="ORF">GGX14DRAFT_397736</name>
</gene>
<protein>
    <submittedName>
        <fullName evidence="1">Uncharacterized protein</fullName>
    </submittedName>
</protein>
<organism evidence="1 2">
    <name type="scientific">Mycena pura</name>
    <dbReference type="NCBI Taxonomy" id="153505"/>
    <lineage>
        <taxon>Eukaryota</taxon>
        <taxon>Fungi</taxon>
        <taxon>Dikarya</taxon>
        <taxon>Basidiomycota</taxon>
        <taxon>Agaricomycotina</taxon>
        <taxon>Agaricomycetes</taxon>
        <taxon>Agaricomycetidae</taxon>
        <taxon>Agaricales</taxon>
        <taxon>Marasmiineae</taxon>
        <taxon>Mycenaceae</taxon>
        <taxon>Mycena</taxon>
    </lineage>
</organism>
<dbReference type="EMBL" id="JARJCW010000044">
    <property type="protein sequence ID" value="KAJ7205191.1"/>
    <property type="molecule type" value="Genomic_DNA"/>
</dbReference>
<name>A0AAD6YE85_9AGAR</name>
<reference evidence="1" key="1">
    <citation type="submission" date="2023-03" db="EMBL/GenBank/DDBJ databases">
        <title>Massive genome expansion in bonnet fungi (Mycena s.s.) driven by repeated elements and novel gene families across ecological guilds.</title>
        <authorList>
            <consortium name="Lawrence Berkeley National Laboratory"/>
            <person name="Harder C.B."/>
            <person name="Miyauchi S."/>
            <person name="Viragh M."/>
            <person name="Kuo A."/>
            <person name="Thoen E."/>
            <person name="Andreopoulos B."/>
            <person name="Lu D."/>
            <person name="Skrede I."/>
            <person name="Drula E."/>
            <person name="Henrissat B."/>
            <person name="Morin E."/>
            <person name="Kohler A."/>
            <person name="Barry K."/>
            <person name="LaButti K."/>
            <person name="Morin E."/>
            <person name="Salamov A."/>
            <person name="Lipzen A."/>
            <person name="Mereny Z."/>
            <person name="Hegedus B."/>
            <person name="Baldrian P."/>
            <person name="Stursova M."/>
            <person name="Weitz H."/>
            <person name="Taylor A."/>
            <person name="Grigoriev I.V."/>
            <person name="Nagy L.G."/>
            <person name="Martin F."/>
            <person name="Kauserud H."/>
        </authorList>
    </citation>
    <scope>NUCLEOTIDE SEQUENCE</scope>
    <source>
        <strain evidence="1">9144</strain>
    </source>
</reference>
<dbReference type="AlphaFoldDB" id="A0AAD6YE85"/>
<evidence type="ECO:0000313" key="2">
    <source>
        <dbReference type="Proteomes" id="UP001219525"/>
    </source>
</evidence>
<comment type="caution">
    <text evidence="1">The sequence shown here is derived from an EMBL/GenBank/DDBJ whole genome shotgun (WGS) entry which is preliminary data.</text>
</comment>
<sequence length="473" mass="53949">MPADQARGAFQHPDFKRLPLRHCNSRPLPLQTTRQGWYSVRQNNLRRWMFRLLGPVSRRVTQPFANVIRQPHHLQFEESLSNRSLLLYLSLWDETLSSMGPGQLGPPTFEFDSAYMEILSQRADLCFIMKARTVTESWGWILDTLQLTYEVFKPVLGLVPSVVGRCFPPGDSPSDFIQDPRRAGHLYSTPQEIAEEIVLLWIRTFKQAITASDEMDISSAECLLSVADCGSSATLLHEIETLDFSVFQQFPDPPLAAIRFWEKQVANSRRCAKLNGWVLLEPYITFNSYVHFSHTQKSTKIFPSNAEQCRVAFFCILTMPLRSVLPLGAKTPMEHHESPVNAAAAAAAAANDDDDDDLALLPQEKRIQLALLLRAGSSPCKITPRDPLLLSKRKFLKNHKHGRVMSSFERRRDMWYPWNSSDAFAVVRKAEQTQNYEERRFLDSPRQNIRRAIKISPNGAPLDTGLKIEHPYS</sequence>
<accession>A0AAD6YE85</accession>
<keyword evidence="2" id="KW-1185">Reference proteome</keyword>